<organism evidence="5 6">
    <name type="scientific">Nepenthes gracilis</name>
    <name type="common">Slender pitcher plant</name>
    <dbReference type="NCBI Taxonomy" id="150966"/>
    <lineage>
        <taxon>Eukaryota</taxon>
        <taxon>Viridiplantae</taxon>
        <taxon>Streptophyta</taxon>
        <taxon>Embryophyta</taxon>
        <taxon>Tracheophyta</taxon>
        <taxon>Spermatophyta</taxon>
        <taxon>Magnoliopsida</taxon>
        <taxon>eudicotyledons</taxon>
        <taxon>Gunneridae</taxon>
        <taxon>Pentapetalae</taxon>
        <taxon>Caryophyllales</taxon>
        <taxon>Nepenthaceae</taxon>
        <taxon>Nepenthes</taxon>
    </lineage>
</organism>
<dbReference type="PANTHER" id="PTHR47724">
    <property type="entry name" value="PEPTIDYL-PROLYL CIS-TRANS ISOMERASE CYP26-2, CHLOROPLASTIC"/>
    <property type="match status" value="1"/>
</dbReference>
<dbReference type="InterPro" id="IPR029000">
    <property type="entry name" value="Cyclophilin-like_dom_sf"/>
</dbReference>
<dbReference type="SUPFAM" id="SSF50891">
    <property type="entry name" value="Cyclophilin-like"/>
    <property type="match status" value="1"/>
</dbReference>
<dbReference type="GO" id="GO:0008270">
    <property type="term" value="F:zinc ion binding"/>
    <property type="evidence" value="ECO:0007669"/>
    <property type="project" value="UniProtKB-KW"/>
</dbReference>
<keyword evidence="6" id="KW-1185">Reference proteome</keyword>
<dbReference type="Pfam" id="PF13639">
    <property type="entry name" value="zf-RING_2"/>
    <property type="match status" value="1"/>
</dbReference>
<dbReference type="PROSITE" id="PS50072">
    <property type="entry name" value="CSA_PPIASE_2"/>
    <property type="match status" value="1"/>
</dbReference>
<comment type="caution">
    <text evidence="5">The sequence shown here is derived from an EMBL/GenBank/DDBJ whole genome shotgun (WGS) entry which is preliminary data.</text>
</comment>
<proteinExistence type="predicted"/>
<reference evidence="5" key="1">
    <citation type="submission" date="2023-05" db="EMBL/GenBank/DDBJ databases">
        <title>Nepenthes gracilis genome sequencing.</title>
        <authorList>
            <person name="Fukushima K."/>
        </authorList>
    </citation>
    <scope>NUCLEOTIDE SEQUENCE</scope>
    <source>
        <strain evidence="5">SING2019-196</strain>
    </source>
</reference>
<evidence type="ECO:0008006" key="7">
    <source>
        <dbReference type="Google" id="ProtNLM"/>
    </source>
</evidence>
<dbReference type="SUPFAM" id="SSF57850">
    <property type="entry name" value="RING/U-box"/>
    <property type="match status" value="1"/>
</dbReference>
<dbReference type="FunFam" id="2.40.100.10:FF:000040">
    <property type="entry name" value="Peptidyl-prolyl cis-trans isomerase B"/>
    <property type="match status" value="1"/>
</dbReference>
<evidence type="ECO:0000313" key="6">
    <source>
        <dbReference type="Proteomes" id="UP001279734"/>
    </source>
</evidence>
<dbReference type="Proteomes" id="UP001279734">
    <property type="component" value="Unassembled WGS sequence"/>
</dbReference>
<feature type="region of interest" description="Disordered" evidence="2">
    <location>
        <begin position="1"/>
        <end position="26"/>
    </location>
</feature>
<dbReference type="GO" id="GO:0009507">
    <property type="term" value="C:chloroplast"/>
    <property type="evidence" value="ECO:0007669"/>
    <property type="project" value="TreeGrafter"/>
</dbReference>
<dbReference type="Gene3D" id="3.30.40.10">
    <property type="entry name" value="Zinc/RING finger domain, C3HC4 (zinc finger)"/>
    <property type="match status" value="1"/>
</dbReference>
<protein>
    <recommendedName>
        <fullName evidence="7">Peptidylprolyl isomerase</fullName>
    </recommendedName>
</protein>
<evidence type="ECO:0000259" key="3">
    <source>
        <dbReference type="PROSITE" id="PS50072"/>
    </source>
</evidence>
<dbReference type="Gene3D" id="2.40.100.10">
    <property type="entry name" value="Cyclophilin-like"/>
    <property type="match status" value="1"/>
</dbReference>
<evidence type="ECO:0000259" key="4">
    <source>
        <dbReference type="PROSITE" id="PS50089"/>
    </source>
</evidence>
<keyword evidence="1" id="KW-0863">Zinc-finger</keyword>
<sequence>MENEEQEKHHMGFSQTEQVDSDHAFALALQQQEREFTLLETIESDADGEEDEVESSSSGNLFVSLDFEELEFLDGEASNNDEMEEDDIDPDELSYEELIALGEIIGEETRGLSAEEISSSFCPYVCRFAECKTTIDRCVVCQVEYEEGETVVALQCGHPFHAGCIDKWLQIKKVCPICYTEVLPSGKGKSQIHSKATCLSPPVLKQHCNFSRRELTISINSCLLLLLGSQTLDPHCPPKAHAEENLIDPDQKEKIPNNTPSCSGVPTKRAFLDISINEEPIGRIIIGLYEDNAPLGTSRFRDHLSGKAGVSYKRKAFTKIMPNYVQHGGVRSYGADVELVRRTGTDLGKYNLVEEWERVHEGCRETKNLAGSVSIIVRDPSKPLPKQKLVARKGKLEIDQEEEGMEPNGTEFVIATKDSPELDASALVVGRVLQGMDVVQRIGQVKTVQENSSSPYFRVAKLIGDKRALVAERGFNRPYSKVIVTNCGLLE</sequence>
<evidence type="ECO:0000313" key="5">
    <source>
        <dbReference type="EMBL" id="GMH21882.1"/>
    </source>
</evidence>
<name>A0AAD3XXY8_NEPGR</name>
<dbReference type="PROSITE" id="PS50089">
    <property type="entry name" value="ZF_RING_2"/>
    <property type="match status" value="1"/>
</dbReference>
<dbReference type="InterPro" id="IPR013083">
    <property type="entry name" value="Znf_RING/FYVE/PHD"/>
</dbReference>
<gene>
    <name evidence="5" type="ORF">Nepgr_023725</name>
</gene>
<accession>A0AAD3XXY8</accession>
<dbReference type="GO" id="GO:0003755">
    <property type="term" value="F:peptidyl-prolyl cis-trans isomerase activity"/>
    <property type="evidence" value="ECO:0007669"/>
    <property type="project" value="InterPro"/>
</dbReference>
<dbReference type="EMBL" id="BSYO01000024">
    <property type="protein sequence ID" value="GMH21882.1"/>
    <property type="molecule type" value="Genomic_DNA"/>
</dbReference>
<dbReference type="Pfam" id="PF00160">
    <property type="entry name" value="Pro_isomerase"/>
    <property type="match status" value="1"/>
</dbReference>
<dbReference type="InterPro" id="IPR044185">
    <property type="entry name" value="CYP26-2-like"/>
</dbReference>
<feature type="region of interest" description="Disordered" evidence="2">
    <location>
        <begin position="38"/>
        <end position="58"/>
    </location>
</feature>
<dbReference type="AlphaFoldDB" id="A0AAD3XXY8"/>
<evidence type="ECO:0000256" key="2">
    <source>
        <dbReference type="SAM" id="MobiDB-lite"/>
    </source>
</evidence>
<dbReference type="InterPro" id="IPR001841">
    <property type="entry name" value="Znf_RING"/>
</dbReference>
<feature type="compositionally biased region" description="Acidic residues" evidence="2">
    <location>
        <begin position="42"/>
        <end position="54"/>
    </location>
</feature>
<feature type="compositionally biased region" description="Basic and acidic residues" evidence="2">
    <location>
        <begin position="1"/>
        <end position="10"/>
    </location>
</feature>
<keyword evidence="1" id="KW-0862">Zinc</keyword>
<feature type="domain" description="RING-type" evidence="4">
    <location>
        <begin position="138"/>
        <end position="178"/>
    </location>
</feature>
<dbReference type="SMART" id="SM00184">
    <property type="entry name" value="RING"/>
    <property type="match status" value="1"/>
</dbReference>
<dbReference type="InterPro" id="IPR002130">
    <property type="entry name" value="Cyclophilin-type_PPIase_dom"/>
</dbReference>
<evidence type="ECO:0000256" key="1">
    <source>
        <dbReference type="PROSITE-ProRule" id="PRU00175"/>
    </source>
</evidence>
<dbReference type="PANTHER" id="PTHR47724:SF1">
    <property type="entry name" value="PEPTIDYL-PROLYL CIS-TRANS ISOMERASE CYP26-2, CHLOROPLASTIC"/>
    <property type="match status" value="1"/>
</dbReference>
<feature type="domain" description="PPIase cyclophilin-type" evidence="3">
    <location>
        <begin position="271"/>
        <end position="489"/>
    </location>
</feature>
<keyword evidence="1" id="KW-0479">Metal-binding</keyword>